<keyword evidence="6 7" id="KW-0472">Membrane</keyword>
<feature type="transmembrane region" description="Helical" evidence="7">
    <location>
        <begin position="152"/>
        <end position="171"/>
    </location>
</feature>
<sequence length="198" mass="21871">MNESFEICRPDASREDRKPLGPSRLRWLSGWLESQASGAPPLLLRLLLAWEFWEAGLMKLYGENWFADLSFPFPFNLFPPSVNWWLATGFELLGAIALALGVATRLFSLALAVLTVVAIAAVHWPSDWASLSDLAQGYAITDEGHGNFKLPLMYLAMLLPLLFGGAGRYSLDAWVSGRARRCGFNHAQGADEIRTDSG</sequence>
<gene>
    <name evidence="8" type="ORF">N4J17_12175</name>
</gene>
<dbReference type="InterPro" id="IPR051907">
    <property type="entry name" value="DoxX-like_oxidoreductase"/>
</dbReference>
<keyword evidence="5 7" id="KW-1133">Transmembrane helix</keyword>
<keyword evidence="4 7" id="KW-0812">Transmembrane</keyword>
<dbReference type="RefSeq" id="WP_198321469.1">
    <property type="nucleotide sequence ID" value="NZ_CP104311.1"/>
</dbReference>
<evidence type="ECO:0000256" key="2">
    <source>
        <dbReference type="ARBA" id="ARBA00006679"/>
    </source>
</evidence>
<reference evidence="8 9" key="1">
    <citation type="submission" date="2022-09" db="EMBL/GenBank/DDBJ databases">
        <authorList>
            <person name="Giprobiosintez L."/>
        </authorList>
    </citation>
    <scope>NUCLEOTIDE SEQUENCE [LARGE SCALE GENOMIC DNA]</scope>
    <source>
        <strain evidence="9">VKPM-B-12549 (GBS-15)</strain>
    </source>
</reference>
<proteinExistence type="inferred from homology"/>
<evidence type="ECO:0000256" key="7">
    <source>
        <dbReference type="SAM" id="Phobius"/>
    </source>
</evidence>
<evidence type="ECO:0000256" key="1">
    <source>
        <dbReference type="ARBA" id="ARBA00004651"/>
    </source>
</evidence>
<dbReference type="Proteomes" id="UP001359308">
    <property type="component" value="Chromosome"/>
</dbReference>
<keyword evidence="3" id="KW-1003">Cell membrane</keyword>
<organism evidence="8 9">
    <name type="scientific">Methylococcus capsulatus</name>
    <dbReference type="NCBI Taxonomy" id="414"/>
    <lineage>
        <taxon>Bacteria</taxon>
        <taxon>Pseudomonadati</taxon>
        <taxon>Pseudomonadota</taxon>
        <taxon>Gammaproteobacteria</taxon>
        <taxon>Methylococcales</taxon>
        <taxon>Methylococcaceae</taxon>
        <taxon>Methylococcus</taxon>
    </lineage>
</organism>
<evidence type="ECO:0000256" key="6">
    <source>
        <dbReference type="ARBA" id="ARBA00023136"/>
    </source>
</evidence>
<feature type="transmembrane region" description="Helical" evidence="7">
    <location>
        <begin position="82"/>
        <end position="100"/>
    </location>
</feature>
<comment type="similarity">
    <text evidence="2">Belongs to the DoxX family.</text>
</comment>
<dbReference type="InterPro" id="IPR032808">
    <property type="entry name" value="DoxX"/>
</dbReference>
<dbReference type="PANTHER" id="PTHR33452:SF7">
    <property type="entry name" value="DOXX FAMILY PROTEIN"/>
    <property type="match status" value="1"/>
</dbReference>
<evidence type="ECO:0000256" key="4">
    <source>
        <dbReference type="ARBA" id="ARBA00022692"/>
    </source>
</evidence>
<dbReference type="Pfam" id="PF07681">
    <property type="entry name" value="DoxX"/>
    <property type="match status" value="1"/>
</dbReference>
<accession>A0ABZ2F4K9</accession>
<protein>
    <submittedName>
        <fullName evidence="8">DoxX family protein</fullName>
    </submittedName>
</protein>
<evidence type="ECO:0000313" key="9">
    <source>
        <dbReference type="Proteomes" id="UP001359308"/>
    </source>
</evidence>
<comment type="subcellular location">
    <subcellularLocation>
        <location evidence="1">Cell membrane</location>
        <topology evidence="1">Multi-pass membrane protein</topology>
    </subcellularLocation>
</comment>
<dbReference type="EMBL" id="CP104311">
    <property type="protein sequence ID" value="WWF01218.1"/>
    <property type="molecule type" value="Genomic_DNA"/>
</dbReference>
<name>A0ABZ2F4K9_METCP</name>
<evidence type="ECO:0000313" key="8">
    <source>
        <dbReference type="EMBL" id="WWF01218.1"/>
    </source>
</evidence>
<dbReference type="PANTHER" id="PTHR33452">
    <property type="entry name" value="OXIDOREDUCTASE CATD-RELATED"/>
    <property type="match status" value="1"/>
</dbReference>
<evidence type="ECO:0000256" key="5">
    <source>
        <dbReference type="ARBA" id="ARBA00022989"/>
    </source>
</evidence>
<feature type="transmembrane region" description="Helical" evidence="7">
    <location>
        <begin position="107"/>
        <end position="124"/>
    </location>
</feature>
<keyword evidence="9" id="KW-1185">Reference proteome</keyword>
<evidence type="ECO:0000256" key="3">
    <source>
        <dbReference type="ARBA" id="ARBA00022475"/>
    </source>
</evidence>